<feature type="domain" description="Thiamine pyrophosphate enzyme TPP-binding" evidence="5">
    <location>
        <begin position="389"/>
        <end position="482"/>
    </location>
</feature>
<accession>A0ABR8SHT9</accession>
<dbReference type="Pfam" id="PF02776">
    <property type="entry name" value="TPP_enzyme_N"/>
    <property type="match status" value="1"/>
</dbReference>
<keyword evidence="8" id="KW-1185">Reference proteome</keyword>
<dbReference type="CDD" id="cd00568">
    <property type="entry name" value="TPP_enzymes"/>
    <property type="match status" value="1"/>
</dbReference>
<dbReference type="PANTHER" id="PTHR18968">
    <property type="entry name" value="THIAMINE PYROPHOSPHATE ENZYMES"/>
    <property type="match status" value="1"/>
</dbReference>
<reference evidence="7 8" key="1">
    <citation type="submission" date="2020-08" db="EMBL/GenBank/DDBJ databases">
        <title>A Genomic Blueprint of the Chicken Gut Microbiome.</title>
        <authorList>
            <person name="Gilroy R."/>
            <person name="Ravi A."/>
            <person name="Getino M."/>
            <person name="Pursley I."/>
            <person name="Horton D.L."/>
            <person name="Alikhan N.-F."/>
            <person name="Baker D."/>
            <person name="Gharbi K."/>
            <person name="Hall N."/>
            <person name="Watson M."/>
            <person name="Adriaenssens E.M."/>
            <person name="Foster-Nyarko E."/>
            <person name="Jarju S."/>
            <person name="Secka A."/>
            <person name="Antonio M."/>
            <person name="Oren A."/>
            <person name="Chaudhuri R."/>
            <person name="La Ragione R.M."/>
            <person name="Hildebrand F."/>
            <person name="Pallen M.J."/>
        </authorList>
    </citation>
    <scope>NUCLEOTIDE SEQUENCE [LARGE SCALE GENOMIC DNA]</scope>
    <source>
        <strain evidence="7 8">Sa2CUA10</strain>
    </source>
</reference>
<dbReference type="PANTHER" id="PTHR18968:SF13">
    <property type="entry name" value="ACETOLACTATE SYNTHASE CATALYTIC SUBUNIT, MITOCHONDRIAL"/>
    <property type="match status" value="1"/>
</dbReference>
<comment type="caution">
    <text evidence="7">The sequence shown here is derived from an EMBL/GenBank/DDBJ whole genome shotgun (WGS) entry which is preliminary data.</text>
</comment>
<dbReference type="Pfam" id="PF02775">
    <property type="entry name" value="TPP_enzyme_C"/>
    <property type="match status" value="1"/>
</dbReference>
<dbReference type="RefSeq" id="WP_191752384.1">
    <property type="nucleotide sequence ID" value="NZ_JACSQM010000001.1"/>
</dbReference>
<dbReference type="EMBL" id="JACSQM010000001">
    <property type="protein sequence ID" value="MBD7963042.1"/>
    <property type="molecule type" value="Genomic_DNA"/>
</dbReference>
<evidence type="ECO:0000256" key="3">
    <source>
        <dbReference type="RuleBase" id="RU362132"/>
    </source>
</evidence>
<evidence type="ECO:0000259" key="4">
    <source>
        <dbReference type="Pfam" id="PF00205"/>
    </source>
</evidence>
<gene>
    <name evidence="7" type="ORF">H9648_03170</name>
</gene>
<comment type="similarity">
    <text evidence="1 3">Belongs to the TPP enzyme family.</text>
</comment>
<feature type="domain" description="Thiamine pyrophosphate enzyme central" evidence="4">
    <location>
        <begin position="192"/>
        <end position="323"/>
    </location>
</feature>
<organism evidence="7 8">
    <name type="scientific">Fictibacillus norfolkensis</name>
    <dbReference type="NCBI Taxonomy" id="2762233"/>
    <lineage>
        <taxon>Bacteria</taxon>
        <taxon>Bacillati</taxon>
        <taxon>Bacillota</taxon>
        <taxon>Bacilli</taxon>
        <taxon>Bacillales</taxon>
        <taxon>Fictibacillaceae</taxon>
        <taxon>Fictibacillus</taxon>
    </lineage>
</organism>
<dbReference type="Proteomes" id="UP000603641">
    <property type="component" value="Unassembled WGS sequence"/>
</dbReference>
<dbReference type="InterPro" id="IPR029061">
    <property type="entry name" value="THDP-binding"/>
</dbReference>
<dbReference type="InterPro" id="IPR012000">
    <property type="entry name" value="Thiamin_PyroP_enz_cen_dom"/>
</dbReference>
<evidence type="ECO:0000256" key="1">
    <source>
        <dbReference type="ARBA" id="ARBA00007812"/>
    </source>
</evidence>
<evidence type="ECO:0000259" key="5">
    <source>
        <dbReference type="Pfam" id="PF02775"/>
    </source>
</evidence>
<evidence type="ECO:0000313" key="7">
    <source>
        <dbReference type="EMBL" id="MBD7963042.1"/>
    </source>
</evidence>
<evidence type="ECO:0000259" key="6">
    <source>
        <dbReference type="Pfam" id="PF02776"/>
    </source>
</evidence>
<protein>
    <submittedName>
        <fullName evidence="7">Thiamine pyrophosphate-binding protein</fullName>
    </submittedName>
</protein>
<dbReference type="Gene3D" id="3.40.50.970">
    <property type="match status" value="2"/>
</dbReference>
<name>A0ABR8SHT9_9BACL</name>
<dbReference type="CDD" id="cd07035">
    <property type="entry name" value="TPP_PYR_POX_like"/>
    <property type="match status" value="1"/>
</dbReference>
<dbReference type="InterPro" id="IPR011766">
    <property type="entry name" value="TPP_enzyme_TPP-bd"/>
</dbReference>
<dbReference type="SUPFAM" id="SSF52467">
    <property type="entry name" value="DHS-like NAD/FAD-binding domain"/>
    <property type="match status" value="1"/>
</dbReference>
<sequence>MNKQTVWEKVASCLSAYGTEIVFGLPSDDLKLLQCIEEKEMEFFSAKDQSNSLYMATGYSLATGRLSVCHIGKGPAVASSITGVLEASSQSIPLLIIATATDTNRYGSKKAFQEADQLKLISPLTKWSHRVESAESVGWVLKKAIFTAINGSQGPVYIEIPENIGSELVDEELFSFKHFHVSDKVPSSNAIHNAQRLIQNARNPVILAGGGCKRSTNRSTITQLAELIDAPIFVTASGRGCVDEDHPLFCGLGGLYSSSEMDTLIKECDLFLSLGSKLEETVLFGWEEHLLSRNMIEINIDENDFNLSFDSLKLVGEVGSTLDILLETIEPSFKVTSQNKVSIIKTKLHEQKQEILQRDDELKVIDILEEMETVLAENSILVHENGLQDMWSYFYPNFKLRKKQNAIVPSEQTSLGFGCGAAVGVKKAHSDCPVIALVGDGAFNLFSVELATLITQKIPILYVVLKNGGYGWLEFQNNSQETSFVDSSLSLVSIDHEQLFVLPLVEKNQLRNVFSESIKKLNEGKTVVIEATVHLNDVPSALSELYGDFPVKEVVQ</sequence>
<feature type="domain" description="Thiamine pyrophosphate enzyme N-terminal TPP-binding" evidence="6">
    <location>
        <begin position="6"/>
        <end position="119"/>
    </location>
</feature>
<dbReference type="Gene3D" id="3.40.50.1220">
    <property type="entry name" value="TPP-binding domain"/>
    <property type="match status" value="1"/>
</dbReference>
<evidence type="ECO:0000256" key="2">
    <source>
        <dbReference type="ARBA" id="ARBA00023052"/>
    </source>
</evidence>
<keyword evidence="2 3" id="KW-0786">Thiamine pyrophosphate</keyword>
<evidence type="ECO:0000313" key="8">
    <source>
        <dbReference type="Proteomes" id="UP000603641"/>
    </source>
</evidence>
<proteinExistence type="inferred from homology"/>
<dbReference type="Pfam" id="PF00205">
    <property type="entry name" value="TPP_enzyme_M"/>
    <property type="match status" value="1"/>
</dbReference>
<dbReference type="InterPro" id="IPR012001">
    <property type="entry name" value="Thiamin_PyroP_enz_TPP-bd_dom"/>
</dbReference>
<dbReference type="InterPro" id="IPR029035">
    <property type="entry name" value="DHS-like_NAD/FAD-binding_dom"/>
</dbReference>
<dbReference type="InterPro" id="IPR045229">
    <property type="entry name" value="TPP_enz"/>
</dbReference>
<dbReference type="SUPFAM" id="SSF52518">
    <property type="entry name" value="Thiamin diphosphate-binding fold (THDP-binding)"/>
    <property type="match status" value="2"/>
</dbReference>